<dbReference type="InterPro" id="IPR013424">
    <property type="entry name" value="Ice-binding_C"/>
</dbReference>
<evidence type="ECO:0000256" key="1">
    <source>
        <dbReference type="SAM" id="SignalP"/>
    </source>
</evidence>
<proteinExistence type="predicted"/>
<gene>
    <name evidence="3" type="ORF">KCG35_19250</name>
</gene>
<reference evidence="3 4" key="1">
    <citation type="submission" date="2021-04" db="EMBL/GenBank/DDBJ databases">
        <authorList>
            <person name="Pira H."/>
            <person name="Risdian C."/>
            <person name="Wink J."/>
        </authorList>
    </citation>
    <scope>NUCLEOTIDE SEQUENCE [LARGE SCALE GENOMIC DNA]</scope>
    <source>
        <strain evidence="3 4">WH53</strain>
    </source>
</reference>
<feature type="chain" id="PRO_5046111324" evidence="1">
    <location>
        <begin position="24"/>
        <end position="202"/>
    </location>
</feature>
<dbReference type="Pfam" id="PF07589">
    <property type="entry name" value="PEP-CTERM"/>
    <property type="match status" value="1"/>
</dbReference>
<name>A0ABS5ZHD8_9GAMM</name>
<dbReference type="NCBIfam" id="TIGR02595">
    <property type="entry name" value="PEP_CTERM"/>
    <property type="match status" value="1"/>
</dbReference>
<protein>
    <submittedName>
        <fullName evidence="3">PEP-CTERM sorting domain-containing protein</fullName>
    </submittedName>
</protein>
<feature type="signal peptide" evidence="1">
    <location>
        <begin position="1"/>
        <end position="23"/>
    </location>
</feature>
<evidence type="ECO:0000313" key="3">
    <source>
        <dbReference type="EMBL" id="MBU2713208.1"/>
    </source>
</evidence>
<sequence>MIKIISRTLSTAAAVACIASAQAGVITFDDLDPGTSATALPEGYGGFSWSRNGSAPIVAYSREHVETNSGYTAGVTSGSNAIFNAYGAGPAIFDWLNQDSTFDFIGANFTSAWNDQDIMFAGWRDNQQVYLSQEFNIGTDVPLSVRLDWHNIDRLVIYSENQSEYQWVMDDFNYNVRVPEPATALLFGVTLLGMSQLRRKNS</sequence>
<comment type="caution">
    <text evidence="3">The sequence shown here is derived from an EMBL/GenBank/DDBJ whole genome shotgun (WGS) entry which is preliminary data.</text>
</comment>
<feature type="domain" description="Ice-binding protein C-terminal" evidence="2">
    <location>
        <begin position="178"/>
        <end position="200"/>
    </location>
</feature>
<evidence type="ECO:0000313" key="4">
    <source>
        <dbReference type="Proteomes" id="UP000690515"/>
    </source>
</evidence>
<dbReference type="Proteomes" id="UP000690515">
    <property type="component" value="Unassembled WGS sequence"/>
</dbReference>
<keyword evidence="1" id="KW-0732">Signal</keyword>
<accession>A0ABS5ZHD8</accession>
<keyword evidence="4" id="KW-1185">Reference proteome</keyword>
<organism evidence="3 4">
    <name type="scientific">Zooshikella harenae</name>
    <dbReference type="NCBI Taxonomy" id="2827238"/>
    <lineage>
        <taxon>Bacteria</taxon>
        <taxon>Pseudomonadati</taxon>
        <taxon>Pseudomonadota</taxon>
        <taxon>Gammaproteobacteria</taxon>
        <taxon>Oceanospirillales</taxon>
        <taxon>Zooshikellaceae</taxon>
        <taxon>Zooshikella</taxon>
    </lineage>
</organism>
<dbReference type="RefSeq" id="WP_215821495.1">
    <property type="nucleotide sequence ID" value="NZ_JAGSOY010000066.1"/>
</dbReference>
<evidence type="ECO:0000259" key="2">
    <source>
        <dbReference type="Pfam" id="PF07589"/>
    </source>
</evidence>
<dbReference type="EMBL" id="JAGSOY010000066">
    <property type="protein sequence ID" value="MBU2713208.1"/>
    <property type="molecule type" value="Genomic_DNA"/>
</dbReference>